<protein>
    <submittedName>
        <fullName evidence="3">GTP-binding protein</fullName>
    </submittedName>
</protein>
<dbReference type="EMBL" id="JAAXYH010000003">
    <property type="protein sequence ID" value="NMH64659.1"/>
    <property type="molecule type" value="Genomic_DNA"/>
</dbReference>
<dbReference type="GO" id="GO:0005737">
    <property type="term" value="C:cytoplasm"/>
    <property type="evidence" value="ECO:0007669"/>
    <property type="project" value="TreeGrafter"/>
</dbReference>
<evidence type="ECO:0000313" key="4">
    <source>
        <dbReference type="Proteomes" id="UP000737113"/>
    </source>
</evidence>
<dbReference type="InterPro" id="IPR027417">
    <property type="entry name" value="P-loop_NTPase"/>
</dbReference>
<dbReference type="InterPro" id="IPR051316">
    <property type="entry name" value="Zinc-reg_GTPase_activator"/>
</dbReference>
<dbReference type="Proteomes" id="UP000737113">
    <property type="component" value="Unassembled WGS sequence"/>
</dbReference>
<dbReference type="PANTHER" id="PTHR13748">
    <property type="entry name" value="COBW-RELATED"/>
    <property type="match status" value="1"/>
</dbReference>
<organism evidence="3 4">
    <name type="scientific">Shewanella salipaludis</name>
    <dbReference type="NCBI Taxonomy" id="2723052"/>
    <lineage>
        <taxon>Bacteria</taxon>
        <taxon>Pseudomonadati</taxon>
        <taxon>Pseudomonadota</taxon>
        <taxon>Gammaproteobacteria</taxon>
        <taxon>Alteromonadales</taxon>
        <taxon>Shewanellaceae</taxon>
        <taxon>Shewanella</taxon>
    </lineage>
</organism>
<dbReference type="RefSeq" id="WP_169563358.1">
    <property type="nucleotide sequence ID" value="NZ_JAAXYH010000003.1"/>
</dbReference>
<dbReference type="InterPro" id="IPR011629">
    <property type="entry name" value="CobW-like_C"/>
</dbReference>
<proteinExistence type="predicted"/>
<dbReference type="InterPro" id="IPR003495">
    <property type="entry name" value="CobW/HypB/UreG_nucleotide-bd"/>
</dbReference>
<dbReference type="PANTHER" id="PTHR13748:SF46">
    <property type="entry name" value="ZINC CHAPERONE YEIR"/>
    <property type="match status" value="1"/>
</dbReference>
<comment type="caution">
    <text evidence="3">The sequence shown here is derived from an EMBL/GenBank/DDBJ whole genome shotgun (WGS) entry which is preliminary data.</text>
</comment>
<dbReference type="Pfam" id="PF07683">
    <property type="entry name" value="CobW_C"/>
    <property type="match status" value="1"/>
</dbReference>
<dbReference type="AlphaFoldDB" id="A0A972JK22"/>
<comment type="function">
    <text evidence="1">Zinc chaperone that directly transfers zinc cofactor to target proteins, thereby activating them. Zinc is transferred from the CXCC motif in the GTPase domain to the zinc binding site in target proteins in a process requiring GTP hydrolysis.</text>
</comment>
<dbReference type="SMART" id="SM00833">
    <property type="entry name" value="CobW_C"/>
    <property type="match status" value="1"/>
</dbReference>
<name>A0A972JK22_9GAMM</name>
<dbReference type="Pfam" id="PF02492">
    <property type="entry name" value="cobW"/>
    <property type="match status" value="1"/>
</dbReference>
<feature type="domain" description="CobW C-terminal" evidence="2">
    <location>
        <begin position="266"/>
        <end position="351"/>
    </location>
</feature>
<evidence type="ECO:0000256" key="1">
    <source>
        <dbReference type="ARBA" id="ARBA00045658"/>
    </source>
</evidence>
<evidence type="ECO:0000313" key="3">
    <source>
        <dbReference type="EMBL" id="NMH64659.1"/>
    </source>
</evidence>
<accession>A0A972JK22</accession>
<keyword evidence="4" id="KW-1185">Reference proteome</keyword>
<reference evidence="3" key="1">
    <citation type="submission" date="2020-04" db="EMBL/GenBank/DDBJ databases">
        <title>Description of Shewanella salipaludis sp. nov., isolated from a salt marsh.</title>
        <authorList>
            <person name="Park S."/>
            <person name="Yoon J.-H."/>
        </authorList>
    </citation>
    <scope>NUCLEOTIDE SEQUENCE</scope>
    <source>
        <strain evidence="3">SHSM-M6</strain>
    </source>
</reference>
<sequence>MIVQAIATNVITGFLGVGKTSLITRLLANKPSGERWAVLVNEFGEVGIDAGLLDAGGEGIEIREVAGGCICCAAGVPTQVAINQLIAKARPDRLLIEPTGLGHPLEIIKLLSAPHYHNVLSLRSTLCLIDARKVSDERYRGNDNFMQQLQAADLILASKTDLYCRDELLQLQAYLDELGLAGTEIMGHSREAPLDQALLEALDRPRVLEVSPAVTPGQARAGVAPGSGVAGMVARGIFAERPQAAGPELDERGMARKLNAAEGYFSCGWLFEPAHEFDFDALLAWIESLKSAHLLRLKAVMITRDGIAGFNLVDDELSLAELDDTLDSRLEIIASKRLDWQQLESGLLACRLRP</sequence>
<dbReference type="CDD" id="cd03112">
    <property type="entry name" value="CobW-like"/>
    <property type="match status" value="1"/>
</dbReference>
<evidence type="ECO:0000259" key="2">
    <source>
        <dbReference type="SMART" id="SM00833"/>
    </source>
</evidence>
<dbReference type="Gene3D" id="3.40.50.300">
    <property type="entry name" value="P-loop containing nucleotide triphosphate hydrolases"/>
    <property type="match status" value="1"/>
</dbReference>
<gene>
    <name evidence="3" type="ORF">HC757_05690</name>
</gene>
<dbReference type="SUPFAM" id="SSF52540">
    <property type="entry name" value="P-loop containing nucleoside triphosphate hydrolases"/>
    <property type="match status" value="1"/>
</dbReference>